<gene>
    <name evidence="12" type="ORF">OH76DRAFT_1404450</name>
</gene>
<feature type="transmembrane region" description="Helical" evidence="10">
    <location>
        <begin position="513"/>
        <end position="533"/>
    </location>
</feature>
<protein>
    <recommendedName>
        <fullName evidence="10">Potassium transport protein</fullName>
    </recommendedName>
</protein>
<dbReference type="EMBL" id="KZ857409">
    <property type="protein sequence ID" value="RDX48879.1"/>
    <property type="molecule type" value="Genomic_DNA"/>
</dbReference>
<evidence type="ECO:0000256" key="10">
    <source>
        <dbReference type="PIRNR" id="PIRNR002450"/>
    </source>
</evidence>
<dbReference type="Pfam" id="PF02386">
    <property type="entry name" value="TrkH"/>
    <property type="match status" value="1"/>
</dbReference>
<evidence type="ECO:0000256" key="2">
    <source>
        <dbReference type="ARBA" id="ARBA00009137"/>
    </source>
</evidence>
<feature type="transmembrane region" description="Helical" evidence="10">
    <location>
        <begin position="73"/>
        <end position="94"/>
    </location>
</feature>
<dbReference type="InterPro" id="IPR004773">
    <property type="entry name" value="K/Na_transp_Trk1/HKT1"/>
</dbReference>
<feature type="transmembrane region" description="Helical" evidence="10">
    <location>
        <begin position="317"/>
        <end position="341"/>
    </location>
</feature>
<dbReference type="InterPro" id="IPR051143">
    <property type="entry name" value="TrkH_K-transport"/>
</dbReference>
<keyword evidence="9 10" id="KW-0472">Membrane</keyword>
<keyword evidence="5 10" id="KW-0812">Transmembrane</keyword>
<dbReference type="PANTHER" id="PTHR31064">
    <property type="entry name" value="POTASSIUM TRANSPORT PROTEIN DDB_G0292412-RELATED"/>
    <property type="match status" value="1"/>
</dbReference>
<dbReference type="STRING" id="139420.A0A371D8M5"/>
<comment type="similarity">
    <text evidence="2 10">Belongs to the TrkH potassium transport family.</text>
</comment>
<comment type="subcellular location">
    <subcellularLocation>
        <location evidence="1">Membrane</location>
        <topology evidence="1">Multi-pass membrane protein</topology>
    </subcellularLocation>
</comment>
<dbReference type="PIRSF" id="PIRSF002450">
    <property type="entry name" value="K+_transpter_TRK"/>
    <property type="match status" value="1"/>
</dbReference>
<feature type="compositionally biased region" description="Basic and acidic residues" evidence="11">
    <location>
        <begin position="778"/>
        <end position="788"/>
    </location>
</feature>
<evidence type="ECO:0000256" key="11">
    <source>
        <dbReference type="SAM" id="MobiDB-lite"/>
    </source>
</evidence>
<feature type="transmembrane region" description="Helical" evidence="10">
    <location>
        <begin position="12"/>
        <end position="34"/>
    </location>
</feature>
<dbReference type="AlphaFoldDB" id="A0A371D8M5"/>
<dbReference type="GO" id="GO:1990573">
    <property type="term" value="P:potassium ion import across plasma membrane"/>
    <property type="evidence" value="ECO:0007669"/>
    <property type="project" value="TreeGrafter"/>
</dbReference>
<evidence type="ECO:0000256" key="3">
    <source>
        <dbReference type="ARBA" id="ARBA00022448"/>
    </source>
</evidence>
<dbReference type="OrthoDB" id="9999863at2759"/>
<evidence type="ECO:0000313" key="13">
    <source>
        <dbReference type="Proteomes" id="UP000256964"/>
    </source>
</evidence>
<dbReference type="GO" id="GO:0030007">
    <property type="term" value="P:intracellular potassium ion homeostasis"/>
    <property type="evidence" value="ECO:0007669"/>
    <property type="project" value="UniProtKB-UniRule"/>
</dbReference>
<feature type="transmembrane region" description="Helical" evidence="10">
    <location>
        <begin position="46"/>
        <end position="67"/>
    </location>
</feature>
<reference evidence="12 13" key="1">
    <citation type="journal article" date="2018" name="Biotechnol. Biofuels">
        <title>Integrative visual omics of the white-rot fungus Polyporus brumalis exposes the biotechnological potential of its oxidative enzymes for delignifying raw plant biomass.</title>
        <authorList>
            <person name="Miyauchi S."/>
            <person name="Rancon A."/>
            <person name="Drula E."/>
            <person name="Hage H."/>
            <person name="Chaduli D."/>
            <person name="Favel A."/>
            <person name="Grisel S."/>
            <person name="Henrissat B."/>
            <person name="Herpoel-Gimbert I."/>
            <person name="Ruiz-Duenas F.J."/>
            <person name="Chevret D."/>
            <person name="Hainaut M."/>
            <person name="Lin J."/>
            <person name="Wang M."/>
            <person name="Pangilinan J."/>
            <person name="Lipzen A."/>
            <person name="Lesage-Meessen L."/>
            <person name="Navarro D."/>
            <person name="Riley R."/>
            <person name="Grigoriev I.V."/>
            <person name="Zhou S."/>
            <person name="Raouche S."/>
            <person name="Rosso M.N."/>
        </authorList>
    </citation>
    <scope>NUCLEOTIDE SEQUENCE [LARGE SCALE GENOMIC DNA]</scope>
    <source>
        <strain evidence="12 13">BRFM 1820</strain>
    </source>
</reference>
<evidence type="ECO:0000256" key="7">
    <source>
        <dbReference type="ARBA" id="ARBA00022989"/>
    </source>
</evidence>
<keyword evidence="4 10" id="KW-0633">Potassium transport</keyword>
<evidence type="ECO:0000256" key="9">
    <source>
        <dbReference type="ARBA" id="ARBA00023136"/>
    </source>
</evidence>
<dbReference type="PANTHER" id="PTHR31064:SF30">
    <property type="entry name" value="HIGH-AFFINITY POTASSIUM TRANSPORT PROTEIN-RELATED"/>
    <property type="match status" value="1"/>
</dbReference>
<accession>A0A371D8M5</accession>
<dbReference type="InterPro" id="IPR015958">
    <property type="entry name" value="Trk1_fungi"/>
</dbReference>
<name>A0A371D8M5_9APHY</name>
<dbReference type="InterPro" id="IPR003445">
    <property type="entry name" value="Cat_transpt"/>
</dbReference>
<dbReference type="GO" id="GO:0005886">
    <property type="term" value="C:plasma membrane"/>
    <property type="evidence" value="ECO:0007669"/>
    <property type="project" value="InterPro"/>
</dbReference>
<feature type="region of interest" description="Disordered" evidence="11">
    <location>
        <begin position="178"/>
        <end position="228"/>
    </location>
</feature>
<evidence type="ECO:0000256" key="8">
    <source>
        <dbReference type="ARBA" id="ARBA00023065"/>
    </source>
</evidence>
<keyword evidence="6 10" id="KW-0630">Potassium</keyword>
<feature type="transmembrane region" description="Helical" evidence="10">
    <location>
        <begin position="394"/>
        <end position="420"/>
    </location>
</feature>
<keyword evidence="8 10" id="KW-0406">Ion transport</keyword>
<evidence type="ECO:0000256" key="4">
    <source>
        <dbReference type="ARBA" id="ARBA00022538"/>
    </source>
</evidence>
<evidence type="ECO:0000256" key="5">
    <source>
        <dbReference type="ARBA" id="ARBA00022692"/>
    </source>
</evidence>
<dbReference type="GO" id="GO:0140107">
    <property type="term" value="F:high-affinity potassium ion transmembrane transporter activity"/>
    <property type="evidence" value="ECO:0007669"/>
    <property type="project" value="TreeGrafter"/>
</dbReference>
<evidence type="ECO:0000256" key="6">
    <source>
        <dbReference type="ARBA" id="ARBA00022958"/>
    </source>
</evidence>
<feature type="transmembrane region" description="Helical" evidence="10">
    <location>
        <begin position="454"/>
        <end position="476"/>
    </location>
</feature>
<feature type="transmembrane region" description="Helical" evidence="10">
    <location>
        <begin position="588"/>
        <end position="605"/>
    </location>
</feature>
<feature type="region of interest" description="Disordered" evidence="11">
    <location>
        <begin position="748"/>
        <end position="788"/>
    </location>
</feature>
<feature type="transmembrane region" description="Helical" evidence="10">
    <location>
        <begin position="617"/>
        <end position="639"/>
    </location>
</feature>
<dbReference type="NCBIfam" id="TIGR00934">
    <property type="entry name" value="2a38euk"/>
    <property type="match status" value="1"/>
</dbReference>
<keyword evidence="3 10" id="KW-0813">Transport</keyword>
<dbReference type="Proteomes" id="UP000256964">
    <property type="component" value="Unassembled WGS sequence"/>
</dbReference>
<sequence>MMTVKSIRPQLNFYRLHLLAFVTVPLIGAAILFASNGEFPVRFIDALFICVSGATGTGLVTVDLSSLTVWQQVLLVILELVGNQAFVAWVVVYVRRWYFLRNLRHIVKAELSRSNATQAPQDVSPSLRHIRETLARLRREGSERHEGKSSLWTALPRQAAIRPEMVRRLDIAPHLINPMGSQAPTLPSERMGDSSAVDTLSRAASRRSLRSSVVAPSHPAPPADDDFGGFPGPEQLLTRMISKLSPRFKRRLKRTLTVPRTETLIPRSGGTVVTSDGPVKSVPYLSFSAIVRNSTFHGLTEDNIEELGGVEYRALSALLWIIPLYYLGLMSISFIVTAPYMSLPKWQENYFPPLQHKAINPVWFTAFQIIGAWANTGMSLVDQNMVPFQTAYPLVIFLVFCVLAGNTCLPIFLRLLIWILTKMPGRSRMKESLHFLLDHPRRCTIYLFPSRQTWLLFGTVMVLNCTNLLFDLVLNIGNSATENLPFGVRFIDAVLNAAACRNAGYQPIPVSQLMPAVQVLSVIMMYIAIYPIAMSVRATNVYEAKSLGVYADDEGDDELNDDAHWNRPSESRVAIWGRYLMRHARRQLSFDMWWLAVSLFLLCIIERDNLIDPAKQSYFNIFALIFEVVSAYGTVGLSLGIPGINYSLSGDMHTLSRLIIITVMLRGRHRGLPVALDRAVLMPREFLSTPPTNHPPMPESSENDKGVPHDAELADIPSALPSPEALQARMRMRTRTISLVVEERPRDLSVLKEKDVGMSPWKADDIPEGSRGSSVEGGDLHAGERHRT</sequence>
<keyword evidence="7 10" id="KW-1133">Transmembrane helix</keyword>
<feature type="region of interest" description="Disordered" evidence="11">
    <location>
        <begin position="687"/>
        <end position="708"/>
    </location>
</feature>
<proteinExistence type="inferred from homology"/>
<evidence type="ECO:0000313" key="12">
    <source>
        <dbReference type="EMBL" id="RDX48879.1"/>
    </source>
</evidence>
<evidence type="ECO:0000256" key="1">
    <source>
        <dbReference type="ARBA" id="ARBA00004141"/>
    </source>
</evidence>
<keyword evidence="13" id="KW-1185">Reference proteome</keyword>
<organism evidence="12 13">
    <name type="scientific">Lentinus brumalis</name>
    <dbReference type="NCBI Taxonomy" id="2498619"/>
    <lineage>
        <taxon>Eukaryota</taxon>
        <taxon>Fungi</taxon>
        <taxon>Dikarya</taxon>
        <taxon>Basidiomycota</taxon>
        <taxon>Agaricomycotina</taxon>
        <taxon>Agaricomycetes</taxon>
        <taxon>Polyporales</taxon>
        <taxon>Polyporaceae</taxon>
        <taxon>Lentinus</taxon>
    </lineage>
</organism>